<dbReference type="Proteomes" id="UP001590950">
    <property type="component" value="Unassembled WGS sequence"/>
</dbReference>
<dbReference type="SMART" id="SM00088">
    <property type="entry name" value="PINT"/>
    <property type="match status" value="1"/>
</dbReference>
<reference evidence="5 6" key="1">
    <citation type="submission" date="2024-09" db="EMBL/GenBank/DDBJ databases">
        <title>Rethinking Asexuality: The Enigmatic Case of Functional Sexual Genes in Lepraria (Stereocaulaceae).</title>
        <authorList>
            <person name="Doellman M."/>
            <person name="Sun Y."/>
            <person name="Barcenas-Pena A."/>
            <person name="Lumbsch H.T."/>
            <person name="Grewe F."/>
        </authorList>
    </citation>
    <scope>NUCLEOTIDE SEQUENCE [LARGE SCALE GENOMIC DNA]</scope>
    <source>
        <strain evidence="5 6">Mercado 3170</strain>
    </source>
</reference>
<comment type="similarity">
    <text evidence="1">Belongs to the proteasome subunit p55 family.</text>
</comment>
<dbReference type="InterPro" id="IPR040134">
    <property type="entry name" value="PSMD12/CSN4"/>
</dbReference>
<name>A0ABR3ZYQ8_9LECA</name>
<dbReference type="InterPro" id="IPR054559">
    <property type="entry name" value="PSMD12-CSN4-like_N"/>
</dbReference>
<sequence length="392" mass="45806">MVQVAMSFINEAPDQDKKLSLIETLRTVTEGKIFVEVERARVTRILSDMKKEQGDLNAAADILCELQVETFGSMHRREKTEFILEQVALCIEKGDWTQAGILSRKIGIKYFSRKPKRTPEQIEKDKKEREEKEKNRSSDDPPLEPEDDVTDLKLRYYEQQITLAKHEDKYLDACKHYRQVLDTESVEETPEQLHAVLQRVIYYILLAPHDNEQSDLLHRINADPRNFLVPEEKELLKTFTIPELMRWPIVSEHFGPHLCSTDVFSASEDQQDPKAYTRWQDLRKRVIEHNVRVIAKYYTRIQMHRLTQLLDLDEEETESYISSLVTAKTVYAKIDRPARVVTFAKTRDADEVLNEWSGSMKSLLGLLERIDHLITKEEMMARIQPETAIKAH</sequence>
<organism evidence="5 6">
    <name type="scientific">Stereocaulon virgatum</name>
    <dbReference type="NCBI Taxonomy" id="373712"/>
    <lineage>
        <taxon>Eukaryota</taxon>
        <taxon>Fungi</taxon>
        <taxon>Dikarya</taxon>
        <taxon>Ascomycota</taxon>
        <taxon>Pezizomycotina</taxon>
        <taxon>Lecanoromycetes</taxon>
        <taxon>OSLEUM clade</taxon>
        <taxon>Lecanoromycetidae</taxon>
        <taxon>Lecanorales</taxon>
        <taxon>Lecanorineae</taxon>
        <taxon>Stereocaulaceae</taxon>
        <taxon>Stereocaulon</taxon>
    </lineage>
</organism>
<keyword evidence="2" id="KW-0647">Proteasome</keyword>
<evidence type="ECO:0000313" key="6">
    <source>
        <dbReference type="Proteomes" id="UP001590950"/>
    </source>
</evidence>
<dbReference type="Pfam" id="PF22241">
    <property type="entry name" value="PSMD12-CSN4_N"/>
    <property type="match status" value="2"/>
</dbReference>
<dbReference type="Gene3D" id="1.10.10.10">
    <property type="entry name" value="Winged helix-like DNA-binding domain superfamily/Winged helix DNA-binding domain"/>
    <property type="match status" value="1"/>
</dbReference>
<evidence type="ECO:0000256" key="2">
    <source>
        <dbReference type="ARBA" id="ARBA00022942"/>
    </source>
</evidence>
<dbReference type="InterPro" id="IPR040896">
    <property type="entry name" value="RPN5_C"/>
</dbReference>
<evidence type="ECO:0000313" key="5">
    <source>
        <dbReference type="EMBL" id="KAL2037891.1"/>
    </source>
</evidence>
<feature type="compositionally biased region" description="Basic and acidic residues" evidence="3">
    <location>
        <begin position="117"/>
        <end position="139"/>
    </location>
</feature>
<dbReference type="InterPro" id="IPR000717">
    <property type="entry name" value="PCI_dom"/>
</dbReference>
<dbReference type="EMBL" id="JBEFKJ010000036">
    <property type="protein sequence ID" value="KAL2037891.1"/>
    <property type="molecule type" value="Genomic_DNA"/>
</dbReference>
<dbReference type="PROSITE" id="PS50250">
    <property type="entry name" value="PCI"/>
    <property type="match status" value="1"/>
</dbReference>
<dbReference type="Pfam" id="PF01399">
    <property type="entry name" value="PCI"/>
    <property type="match status" value="1"/>
</dbReference>
<dbReference type="PANTHER" id="PTHR10855">
    <property type="entry name" value="26S PROTEASOME NON-ATPASE REGULATORY SUBUNIT 12/COP9 SIGNALOSOME COMPLEX SUBUNIT 4"/>
    <property type="match status" value="1"/>
</dbReference>
<feature type="domain" description="PCI" evidence="4">
    <location>
        <begin position="172"/>
        <end position="348"/>
    </location>
</feature>
<dbReference type="PANTHER" id="PTHR10855:SF1">
    <property type="entry name" value="26S PROTEASOME NON-ATPASE REGULATORY SUBUNIT 12"/>
    <property type="match status" value="1"/>
</dbReference>
<evidence type="ECO:0000256" key="1">
    <source>
        <dbReference type="ARBA" id="ARBA00006397"/>
    </source>
</evidence>
<evidence type="ECO:0000259" key="4">
    <source>
        <dbReference type="PROSITE" id="PS50250"/>
    </source>
</evidence>
<keyword evidence="6" id="KW-1185">Reference proteome</keyword>
<gene>
    <name evidence="5" type="ORF">N7G274_009366</name>
</gene>
<comment type="caution">
    <text evidence="5">The sequence shown here is derived from an EMBL/GenBank/DDBJ whole genome shotgun (WGS) entry which is preliminary data.</text>
</comment>
<protein>
    <recommendedName>
        <fullName evidence="4">PCI domain-containing protein</fullName>
    </recommendedName>
</protein>
<dbReference type="SUPFAM" id="SSF46785">
    <property type="entry name" value="Winged helix' DNA-binding domain"/>
    <property type="match status" value="1"/>
</dbReference>
<accession>A0ABR3ZYQ8</accession>
<dbReference type="InterPro" id="IPR036390">
    <property type="entry name" value="WH_DNA-bd_sf"/>
</dbReference>
<evidence type="ECO:0000256" key="3">
    <source>
        <dbReference type="SAM" id="MobiDB-lite"/>
    </source>
</evidence>
<dbReference type="Pfam" id="PF18098">
    <property type="entry name" value="RPN5_C"/>
    <property type="match status" value="1"/>
</dbReference>
<proteinExistence type="inferred from homology"/>
<feature type="region of interest" description="Disordered" evidence="3">
    <location>
        <begin position="117"/>
        <end position="149"/>
    </location>
</feature>
<dbReference type="InterPro" id="IPR036388">
    <property type="entry name" value="WH-like_DNA-bd_sf"/>
</dbReference>